<evidence type="ECO:0000313" key="9">
    <source>
        <dbReference type="EMBL" id="CAA9519961.1"/>
    </source>
</evidence>
<protein>
    <recommendedName>
        <fullName evidence="6">Peptidyl-prolyl cis-trans isomerase</fullName>
        <ecNumber evidence="6">5.2.1.8</ecNumber>
    </recommendedName>
</protein>
<reference evidence="9" key="1">
    <citation type="submission" date="2020-02" db="EMBL/GenBank/DDBJ databases">
        <authorList>
            <person name="Meier V. D."/>
        </authorList>
    </citation>
    <scope>NUCLEOTIDE SEQUENCE</scope>
    <source>
        <strain evidence="9">AVDCRST_MAG67</strain>
    </source>
</reference>
<evidence type="ECO:0000256" key="3">
    <source>
        <dbReference type="ARBA" id="ARBA00023110"/>
    </source>
</evidence>
<dbReference type="PROSITE" id="PS50059">
    <property type="entry name" value="FKBP_PPIASE"/>
    <property type="match status" value="1"/>
</dbReference>
<dbReference type="AlphaFoldDB" id="A0A6J4TDH5"/>
<proteinExistence type="inferred from homology"/>
<evidence type="ECO:0000256" key="2">
    <source>
        <dbReference type="ARBA" id="ARBA00006577"/>
    </source>
</evidence>
<dbReference type="GO" id="GO:0003755">
    <property type="term" value="F:peptidyl-prolyl cis-trans isomerase activity"/>
    <property type="evidence" value="ECO:0007669"/>
    <property type="project" value="UniProtKB-UniRule"/>
</dbReference>
<keyword evidence="3 5" id="KW-0697">Rotamase</keyword>
<dbReference type="PROSITE" id="PS51257">
    <property type="entry name" value="PROKAR_LIPOPROTEIN"/>
    <property type="match status" value="1"/>
</dbReference>
<dbReference type="PANTHER" id="PTHR43811:SF19">
    <property type="entry name" value="39 KDA FK506-BINDING NUCLEAR PROTEIN"/>
    <property type="match status" value="1"/>
</dbReference>
<dbReference type="Gene3D" id="3.10.50.40">
    <property type="match status" value="1"/>
</dbReference>
<evidence type="ECO:0000256" key="4">
    <source>
        <dbReference type="ARBA" id="ARBA00023235"/>
    </source>
</evidence>
<name>A0A6J4TDH5_9ACTN</name>
<dbReference type="PANTHER" id="PTHR43811">
    <property type="entry name" value="FKBP-TYPE PEPTIDYL-PROLYL CIS-TRANS ISOMERASE FKPA"/>
    <property type="match status" value="1"/>
</dbReference>
<comment type="catalytic activity">
    <reaction evidence="1 5 6">
        <text>[protein]-peptidylproline (omega=180) = [protein]-peptidylproline (omega=0)</text>
        <dbReference type="Rhea" id="RHEA:16237"/>
        <dbReference type="Rhea" id="RHEA-COMP:10747"/>
        <dbReference type="Rhea" id="RHEA-COMP:10748"/>
        <dbReference type="ChEBI" id="CHEBI:83833"/>
        <dbReference type="ChEBI" id="CHEBI:83834"/>
        <dbReference type="EC" id="5.2.1.8"/>
    </reaction>
</comment>
<dbReference type="InterPro" id="IPR046357">
    <property type="entry name" value="PPIase_dom_sf"/>
</dbReference>
<dbReference type="SUPFAM" id="SSF54534">
    <property type="entry name" value="FKBP-like"/>
    <property type="match status" value="1"/>
</dbReference>
<dbReference type="EMBL" id="CADCVQ010000139">
    <property type="protein sequence ID" value="CAA9519961.1"/>
    <property type="molecule type" value="Genomic_DNA"/>
</dbReference>
<sequence>MRARTIALLATAAIGLGACGEDEDESADLPPAIPAGAQTTSTETATATTAAPASSTGAKLKISKDLDSKPEIPKPSGSPPSKLVVQDVVKGKGQAAKVDEQVTVHYVGVAHSTGEEFDTSWKGANEPVQFPLSQGQLIDGWVEGIPGMKVGGRRVLIIPPELGYGAQGSPPAIGPNETLVFVIDLKKVG</sequence>
<feature type="compositionally biased region" description="Low complexity" evidence="7">
    <location>
        <begin position="35"/>
        <end position="58"/>
    </location>
</feature>
<organism evidence="9">
    <name type="scientific">uncultured Solirubrobacteraceae bacterium</name>
    <dbReference type="NCBI Taxonomy" id="1162706"/>
    <lineage>
        <taxon>Bacteria</taxon>
        <taxon>Bacillati</taxon>
        <taxon>Actinomycetota</taxon>
        <taxon>Thermoleophilia</taxon>
        <taxon>Solirubrobacterales</taxon>
        <taxon>Solirubrobacteraceae</taxon>
        <taxon>environmental samples</taxon>
    </lineage>
</organism>
<feature type="domain" description="PPIase FKBP-type" evidence="8">
    <location>
        <begin position="99"/>
        <end position="189"/>
    </location>
</feature>
<dbReference type="Pfam" id="PF00254">
    <property type="entry name" value="FKBP_C"/>
    <property type="match status" value="1"/>
</dbReference>
<keyword evidence="4 5" id="KW-0413">Isomerase</keyword>
<comment type="similarity">
    <text evidence="2 6">Belongs to the FKBP-type PPIase family.</text>
</comment>
<evidence type="ECO:0000256" key="7">
    <source>
        <dbReference type="SAM" id="MobiDB-lite"/>
    </source>
</evidence>
<feature type="region of interest" description="Disordered" evidence="7">
    <location>
        <begin position="20"/>
        <end position="82"/>
    </location>
</feature>
<dbReference type="InterPro" id="IPR001179">
    <property type="entry name" value="PPIase_FKBP_dom"/>
</dbReference>
<evidence type="ECO:0000256" key="6">
    <source>
        <dbReference type="RuleBase" id="RU003915"/>
    </source>
</evidence>
<dbReference type="FunFam" id="3.10.50.40:FF:000006">
    <property type="entry name" value="Peptidyl-prolyl cis-trans isomerase"/>
    <property type="match status" value="1"/>
</dbReference>
<evidence type="ECO:0000256" key="1">
    <source>
        <dbReference type="ARBA" id="ARBA00000971"/>
    </source>
</evidence>
<evidence type="ECO:0000259" key="8">
    <source>
        <dbReference type="PROSITE" id="PS50059"/>
    </source>
</evidence>
<accession>A0A6J4TDH5</accession>
<evidence type="ECO:0000256" key="5">
    <source>
        <dbReference type="PROSITE-ProRule" id="PRU00277"/>
    </source>
</evidence>
<dbReference type="EC" id="5.2.1.8" evidence="6"/>
<gene>
    <name evidence="9" type="ORF">AVDCRST_MAG67-3328</name>
</gene>
<feature type="compositionally biased region" description="Basic and acidic residues" evidence="7">
    <location>
        <begin position="62"/>
        <end position="72"/>
    </location>
</feature>